<keyword evidence="2" id="KW-1185">Reference proteome</keyword>
<comment type="caution">
    <text evidence="1">The sequence shown here is derived from an EMBL/GenBank/DDBJ whole genome shotgun (WGS) entry which is preliminary data.</text>
</comment>
<evidence type="ECO:0008006" key="3">
    <source>
        <dbReference type="Google" id="ProtNLM"/>
    </source>
</evidence>
<organism evidence="1 2">
    <name type="scientific">Elysia marginata</name>
    <dbReference type="NCBI Taxonomy" id="1093978"/>
    <lineage>
        <taxon>Eukaryota</taxon>
        <taxon>Metazoa</taxon>
        <taxon>Spiralia</taxon>
        <taxon>Lophotrochozoa</taxon>
        <taxon>Mollusca</taxon>
        <taxon>Gastropoda</taxon>
        <taxon>Heterobranchia</taxon>
        <taxon>Euthyneura</taxon>
        <taxon>Panpulmonata</taxon>
        <taxon>Sacoglossa</taxon>
        <taxon>Placobranchoidea</taxon>
        <taxon>Plakobranchidae</taxon>
        <taxon>Elysia</taxon>
    </lineage>
</organism>
<evidence type="ECO:0000313" key="2">
    <source>
        <dbReference type="Proteomes" id="UP000762676"/>
    </source>
</evidence>
<proteinExistence type="predicted"/>
<accession>A0AAV4J192</accession>
<protein>
    <recommendedName>
        <fullName evidence="3">RRM domain-containing protein</fullName>
    </recommendedName>
</protein>
<name>A0AAV4J192_9GAST</name>
<dbReference type="AlphaFoldDB" id="A0AAV4J192"/>
<sequence>MQQGWMSEQETATVVFAYSMFSDDDVPDLMVNAHTVPEVDKIYTVKRMRIYKSGRVSFGSITDADRTQYVRGLNGTNFLARPKGCANSVVVHSKREAVKCGVCLRTPKHKSTKKYFEAWGI</sequence>
<evidence type="ECO:0000313" key="1">
    <source>
        <dbReference type="EMBL" id="GFS16170.1"/>
    </source>
</evidence>
<reference evidence="1 2" key="1">
    <citation type="journal article" date="2021" name="Elife">
        <title>Chloroplast acquisition without the gene transfer in kleptoplastic sea slugs, Plakobranchus ocellatus.</title>
        <authorList>
            <person name="Maeda T."/>
            <person name="Takahashi S."/>
            <person name="Yoshida T."/>
            <person name="Shimamura S."/>
            <person name="Takaki Y."/>
            <person name="Nagai Y."/>
            <person name="Toyoda A."/>
            <person name="Suzuki Y."/>
            <person name="Arimoto A."/>
            <person name="Ishii H."/>
            <person name="Satoh N."/>
            <person name="Nishiyama T."/>
            <person name="Hasebe M."/>
            <person name="Maruyama T."/>
            <person name="Minagawa J."/>
            <person name="Obokata J."/>
            <person name="Shigenobu S."/>
        </authorList>
    </citation>
    <scope>NUCLEOTIDE SEQUENCE [LARGE SCALE GENOMIC DNA]</scope>
</reference>
<dbReference type="Proteomes" id="UP000762676">
    <property type="component" value="Unassembled WGS sequence"/>
</dbReference>
<gene>
    <name evidence="1" type="ORF">ElyMa_004951000</name>
</gene>
<dbReference type="EMBL" id="BMAT01009906">
    <property type="protein sequence ID" value="GFS16170.1"/>
    <property type="molecule type" value="Genomic_DNA"/>
</dbReference>